<feature type="transmembrane region" description="Helical" evidence="2">
    <location>
        <begin position="107"/>
        <end position="125"/>
    </location>
</feature>
<feature type="compositionally biased region" description="Basic and acidic residues" evidence="1">
    <location>
        <begin position="749"/>
        <end position="758"/>
    </location>
</feature>
<protein>
    <submittedName>
        <fullName evidence="3">Uncharacterized protein</fullName>
    </submittedName>
</protein>
<dbReference type="Gramene" id="OE9A035202T1">
    <property type="protein sequence ID" value="OE9A035202C1"/>
    <property type="gene ID" value="OE9A035202"/>
</dbReference>
<keyword evidence="2" id="KW-0812">Transmembrane</keyword>
<sequence>MDSSNCSSGCYSMDVCSLLFCDSDRYIQENLDSPMPWIGIYIAAASAVCTLAMAADAFHGIRNKMLWFPCKYFSLNATSLTLLTVAMKLPMDFTESMLGKFDKLARLSSLFFMSTAMANFMTSLGSMDDNEILLNLTALGILVITVIVNVYIHLRQIIHSFHDPAVVGENREIVAISFMFLSLVIFCSSTLMVPTYRSYIESKYQEMHRIASNEGRMEEANFTVDKLRVVVKKYWLMAATGSPEFVLARSVTCTASGLICVFTAFFLVEAHIQQLFWPGEFSKRTSTYKWSIKWILATQFIGVFVGTIAPAFRWFTAASFKRSELDSKSFKSEFKIENYWIQRLVDWKERPLPLQVRHPRGKKLLHAAIRLILNLCIGIQILIVSVSKLVLVISASSFHLIGWLMILVVNASWNKKESESSIDSELDLTRYVLLLEGEVQLPKKTVKNIWNEVDKLIRTGKRQRPKNLIKLLSKSNNFNGVREFDSNHVPSLHSPEPSNCWSLPVVTLTCIAIALPKIPSDRGNQLLRSVGEGLSLSKVIEKSLYGNGALVNIRNAADVVWMGIELYRKWQDKDLCKSNAQGRTSKETLEELSNAAEMTVMEFLGDMNDFVMMNPRNWPVRIIAANSMYRISRTILLAYDSYQTDGLFDHLSIMIADILAACLTNLPDVITMKSHHNSTKERKNCVRQAALLLGETEEILEILQQRELPSLDPGKIAYIEEWQAFFEQNNENPEIPTSSNELSTQQSNGEHDAIEVQG</sequence>
<reference evidence="3 4" key="1">
    <citation type="submission" date="2019-12" db="EMBL/GenBank/DDBJ databases">
        <authorList>
            <person name="Alioto T."/>
            <person name="Alioto T."/>
            <person name="Gomez Garrido J."/>
        </authorList>
    </citation>
    <scope>NUCLEOTIDE SEQUENCE [LARGE SCALE GENOMIC DNA]</scope>
</reference>
<evidence type="ECO:0000313" key="3">
    <source>
        <dbReference type="EMBL" id="CAA3008013.1"/>
    </source>
</evidence>
<keyword evidence="4" id="KW-1185">Reference proteome</keyword>
<keyword evidence="2" id="KW-1133">Transmembrane helix</keyword>
<feature type="transmembrane region" description="Helical" evidence="2">
    <location>
        <begin position="38"/>
        <end position="58"/>
    </location>
</feature>
<feature type="transmembrane region" description="Helical" evidence="2">
    <location>
        <begin position="246"/>
        <end position="272"/>
    </location>
</feature>
<dbReference type="AlphaFoldDB" id="A0A8S0TVL0"/>
<dbReference type="OrthoDB" id="1915303at2759"/>
<feature type="region of interest" description="Disordered" evidence="1">
    <location>
        <begin position="731"/>
        <end position="758"/>
    </location>
</feature>
<dbReference type="EMBL" id="CACTIH010007289">
    <property type="protein sequence ID" value="CAA3008013.1"/>
    <property type="molecule type" value="Genomic_DNA"/>
</dbReference>
<evidence type="ECO:0000256" key="2">
    <source>
        <dbReference type="SAM" id="Phobius"/>
    </source>
</evidence>
<dbReference type="Proteomes" id="UP000594638">
    <property type="component" value="Unassembled WGS sequence"/>
</dbReference>
<proteinExistence type="predicted"/>
<name>A0A8S0TVL0_OLEEU</name>
<dbReference type="PANTHER" id="PTHR35307">
    <property type="entry name" value="PROTEIN, PUTATIVE-RELATED"/>
    <property type="match status" value="1"/>
</dbReference>
<feature type="transmembrane region" description="Helical" evidence="2">
    <location>
        <begin position="173"/>
        <end position="193"/>
    </location>
</feature>
<feature type="transmembrane region" description="Helical" evidence="2">
    <location>
        <begin position="292"/>
        <end position="312"/>
    </location>
</feature>
<feature type="transmembrane region" description="Helical" evidence="2">
    <location>
        <begin position="70"/>
        <end position="87"/>
    </location>
</feature>
<evidence type="ECO:0000256" key="1">
    <source>
        <dbReference type="SAM" id="MobiDB-lite"/>
    </source>
</evidence>
<feature type="transmembrane region" description="Helical" evidence="2">
    <location>
        <begin position="132"/>
        <end position="153"/>
    </location>
</feature>
<organism evidence="3 4">
    <name type="scientific">Olea europaea subsp. europaea</name>
    <dbReference type="NCBI Taxonomy" id="158383"/>
    <lineage>
        <taxon>Eukaryota</taxon>
        <taxon>Viridiplantae</taxon>
        <taxon>Streptophyta</taxon>
        <taxon>Embryophyta</taxon>
        <taxon>Tracheophyta</taxon>
        <taxon>Spermatophyta</taxon>
        <taxon>Magnoliopsida</taxon>
        <taxon>eudicotyledons</taxon>
        <taxon>Gunneridae</taxon>
        <taxon>Pentapetalae</taxon>
        <taxon>asterids</taxon>
        <taxon>lamiids</taxon>
        <taxon>Lamiales</taxon>
        <taxon>Oleaceae</taxon>
        <taxon>Oleeae</taxon>
        <taxon>Olea</taxon>
    </lineage>
</organism>
<dbReference type="PANTHER" id="PTHR35307:SF3">
    <property type="entry name" value="DUF4220 DOMAIN-CONTAINING PROTEIN"/>
    <property type="match status" value="1"/>
</dbReference>
<evidence type="ECO:0000313" key="4">
    <source>
        <dbReference type="Proteomes" id="UP000594638"/>
    </source>
</evidence>
<feature type="compositionally biased region" description="Polar residues" evidence="1">
    <location>
        <begin position="731"/>
        <end position="748"/>
    </location>
</feature>
<accession>A0A8S0TVL0</accession>
<keyword evidence="2" id="KW-0472">Membrane</keyword>
<comment type="caution">
    <text evidence="3">The sequence shown here is derived from an EMBL/GenBank/DDBJ whole genome shotgun (WGS) entry which is preliminary data.</text>
</comment>
<gene>
    <name evidence="3" type="ORF">OLEA9_A035202</name>
</gene>
<feature type="transmembrane region" description="Helical" evidence="2">
    <location>
        <begin position="364"/>
        <end position="383"/>
    </location>
</feature>